<dbReference type="GO" id="GO:0005886">
    <property type="term" value="C:plasma membrane"/>
    <property type="evidence" value="ECO:0007669"/>
    <property type="project" value="TreeGrafter"/>
</dbReference>
<feature type="transmembrane region" description="Helical" evidence="5">
    <location>
        <begin position="56"/>
        <end position="75"/>
    </location>
</feature>
<sequence length="135" mass="15406">MTVPSSLHGFRFWMLIGGLMLGVYLVGLDMTMLATVTPRLTDYFHTLSDVSWYETTYVLVVCVFIPLAGKAYTLFPNNWKSYKRVGINWVIKWCPTHYIYNIASEDPTSCDIFCYVIDITGDGAFGYFFLLAARP</sequence>
<dbReference type="VEuPathDB" id="FungiDB:EYZ11_003574"/>
<name>A0A4S3JMX5_9EURO</name>
<keyword evidence="4 5" id="KW-0472">Membrane</keyword>
<evidence type="ECO:0000256" key="3">
    <source>
        <dbReference type="ARBA" id="ARBA00022989"/>
    </source>
</evidence>
<dbReference type="GO" id="GO:0022857">
    <property type="term" value="F:transmembrane transporter activity"/>
    <property type="evidence" value="ECO:0007669"/>
    <property type="project" value="TreeGrafter"/>
</dbReference>
<keyword evidence="7" id="KW-1185">Reference proteome</keyword>
<evidence type="ECO:0000256" key="4">
    <source>
        <dbReference type="ARBA" id="ARBA00023136"/>
    </source>
</evidence>
<comment type="caution">
    <text evidence="6">The sequence shown here is derived from an EMBL/GenBank/DDBJ whole genome shotgun (WGS) entry which is preliminary data.</text>
</comment>
<gene>
    <name evidence="6" type="ORF">EYZ11_003574</name>
</gene>
<dbReference type="PANTHER" id="PTHR23501:SF198">
    <property type="entry name" value="AZOLE RESISTANCE PROTEIN 1-RELATED"/>
    <property type="match status" value="1"/>
</dbReference>
<keyword evidence="2 5" id="KW-0812">Transmembrane</keyword>
<proteinExistence type="predicted"/>
<keyword evidence="3 5" id="KW-1133">Transmembrane helix</keyword>
<evidence type="ECO:0000256" key="2">
    <source>
        <dbReference type="ARBA" id="ARBA00022692"/>
    </source>
</evidence>
<feature type="transmembrane region" description="Helical" evidence="5">
    <location>
        <begin position="12"/>
        <end position="36"/>
    </location>
</feature>
<organism evidence="6 7">
    <name type="scientific">Aspergillus tanneri</name>
    <dbReference type="NCBI Taxonomy" id="1220188"/>
    <lineage>
        <taxon>Eukaryota</taxon>
        <taxon>Fungi</taxon>
        <taxon>Dikarya</taxon>
        <taxon>Ascomycota</taxon>
        <taxon>Pezizomycotina</taxon>
        <taxon>Eurotiomycetes</taxon>
        <taxon>Eurotiomycetidae</taxon>
        <taxon>Eurotiales</taxon>
        <taxon>Aspergillaceae</taxon>
        <taxon>Aspergillus</taxon>
        <taxon>Aspergillus subgen. Circumdati</taxon>
    </lineage>
</organism>
<evidence type="ECO:0000256" key="5">
    <source>
        <dbReference type="SAM" id="Phobius"/>
    </source>
</evidence>
<evidence type="ECO:0000256" key="1">
    <source>
        <dbReference type="ARBA" id="ARBA00004141"/>
    </source>
</evidence>
<dbReference type="EMBL" id="SOSA01000092">
    <property type="protein sequence ID" value="THC96966.1"/>
    <property type="molecule type" value="Genomic_DNA"/>
</dbReference>
<dbReference type="PANTHER" id="PTHR23501">
    <property type="entry name" value="MAJOR FACILITATOR SUPERFAMILY"/>
    <property type="match status" value="1"/>
</dbReference>
<accession>A0A4S3JMX5</accession>
<comment type="subcellular location">
    <subcellularLocation>
        <location evidence="1">Membrane</location>
        <topology evidence="1">Multi-pass membrane protein</topology>
    </subcellularLocation>
</comment>
<dbReference type="Proteomes" id="UP000308092">
    <property type="component" value="Unassembled WGS sequence"/>
</dbReference>
<evidence type="ECO:0008006" key="8">
    <source>
        <dbReference type="Google" id="ProtNLM"/>
    </source>
</evidence>
<evidence type="ECO:0000313" key="7">
    <source>
        <dbReference type="Proteomes" id="UP000308092"/>
    </source>
</evidence>
<protein>
    <recommendedName>
        <fullName evidence="8">Major facilitator superfamily (MFS) profile domain-containing protein</fullName>
    </recommendedName>
</protein>
<dbReference type="AlphaFoldDB" id="A0A4S3JMX5"/>
<evidence type="ECO:0000313" key="6">
    <source>
        <dbReference type="EMBL" id="THC96966.1"/>
    </source>
</evidence>
<dbReference type="InterPro" id="IPR036259">
    <property type="entry name" value="MFS_trans_sf"/>
</dbReference>
<dbReference type="SUPFAM" id="SSF103473">
    <property type="entry name" value="MFS general substrate transporter"/>
    <property type="match status" value="1"/>
</dbReference>
<reference evidence="6 7" key="1">
    <citation type="submission" date="2019-03" db="EMBL/GenBank/DDBJ databases">
        <title>The genome sequence of a newly discovered highly antifungal drug resistant Aspergillus species, Aspergillus tanneri NIH 1004.</title>
        <authorList>
            <person name="Mounaud S."/>
            <person name="Singh I."/>
            <person name="Joardar V."/>
            <person name="Pakala S."/>
            <person name="Pakala S."/>
            <person name="Venepally P."/>
            <person name="Hoover J."/>
            <person name="Nierman W."/>
            <person name="Chung J."/>
            <person name="Losada L."/>
        </authorList>
    </citation>
    <scope>NUCLEOTIDE SEQUENCE [LARGE SCALE GENOMIC DNA]</scope>
    <source>
        <strain evidence="6 7">NIH1004</strain>
    </source>
</reference>